<dbReference type="Proteomes" id="UP001328733">
    <property type="component" value="Unassembled WGS sequence"/>
</dbReference>
<accession>A0AAW9QRI8</accession>
<feature type="chain" id="PRO_5043824508" description="Lysozyme inhibitor LprI N-terminal domain-containing protein" evidence="1">
    <location>
        <begin position="23"/>
        <end position="153"/>
    </location>
</feature>
<gene>
    <name evidence="2" type="ORF">V0288_25060</name>
</gene>
<name>A0AAW9QRI8_9CHRO</name>
<evidence type="ECO:0000256" key="1">
    <source>
        <dbReference type="SAM" id="SignalP"/>
    </source>
</evidence>
<dbReference type="RefSeq" id="WP_332867888.1">
    <property type="nucleotide sequence ID" value="NZ_JBAFSM010000104.1"/>
</dbReference>
<sequence length="153" mass="16768">MRNRLKLAIGVGILLGSSVLTASGAGAARERIQSKQLQAFVEALRLAAPPQRPNDGMYSDWQVLPGIIPNWTKQCVGKAMSPAAFDADRAAARETVSCIAGRELDRRLRSTGDSKLAVRQAACWWMTGKDNGCETGATAEYVRRVEKFYRQQL</sequence>
<keyword evidence="3" id="KW-1185">Reference proteome</keyword>
<reference evidence="2 3" key="1">
    <citation type="submission" date="2024-01" db="EMBL/GenBank/DDBJ databases">
        <title>Genomic insights into the taxonomy and metabolism of the cyanobacterium Pannus brasiliensis CCIBt3594.</title>
        <authorList>
            <person name="Machado M."/>
            <person name="Botero N.B."/>
            <person name="Andreote A.P.D."/>
            <person name="Feitosa A.M.T."/>
            <person name="Popin R."/>
            <person name="Sivonen K."/>
            <person name="Fiore M.F."/>
        </authorList>
    </citation>
    <scope>NUCLEOTIDE SEQUENCE [LARGE SCALE GENOMIC DNA]</scope>
    <source>
        <strain evidence="2 3">CCIBt3594</strain>
    </source>
</reference>
<dbReference type="EMBL" id="JBAFSM010000104">
    <property type="protein sequence ID" value="MEG3440417.1"/>
    <property type="molecule type" value="Genomic_DNA"/>
</dbReference>
<proteinExistence type="predicted"/>
<evidence type="ECO:0008006" key="4">
    <source>
        <dbReference type="Google" id="ProtNLM"/>
    </source>
</evidence>
<protein>
    <recommendedName>
        <fullName evidence="4">Lysozyme inhibitor LprI N-terminal domain-containing protein</fullName>
    </recommendedName>
</protein>
<dbReference type="AlphaFoldDB" id="A0AAW9QRI8"/>
<organism evidence="2 3">
    <name type="scientific">Pannus brasiliensis CCIBt3594</name>
    <dbReference type="NCBI Taxonomy" id="1427578"/>
    <lineage>
        <taxon>Bacteria</taxon>
        <taxon>Bacillati</taxon>
        <taxon>Cyanobacteriota</taxon>
        <taxon>Cyanophyceae</taxon>
        <taxon>Oscillatoriophycideae</taxon>
        <taxon>Chroococcales</taxon>
        <taxon>Microcystaceae</taxon>
        <taxon>Pannus</taxon>
    </lineage>
</organism>
<comment type="caution">
    <text evidence="2">The sequence shown here is derived from an EMBL/GenBank/DDBJ whole genome shotgun (WGS) entry which is preliminary data.</text>
</comment>
<keyword evidence="1" id="KW-0732">Signal</keyword>
<evidence type="ECO:0000313" key="2">
    <source>
        <dbReference type="EMBL" id="MEG3440417.1"/>
    </source>
</evidence>
<evidence type="ECO:0000313" key="3">
    <source>
        <dbReference type="Proteomes" id="UP001328733"/>
    </source>
</evidence>
<feature type="signal peptide" evidence="1">
    <location>
        <begin position="1"/>
        <end position="22"/>
    </location>
</feature>